<keyword evidence="2" id="KW-0472">Membrane</keyword>
<comment type="caution">
    <text evidence="3">The sequence shown here is derived from an EMBL/GenBank/DDBJ whole genome shotgun (WGS) entry which is preliminary data.</text>
</comment>
<feature type="transmembrane region" description="Helical" evidence="2">
    <location>
        <begin position="202"/>
        <end position="222"/>
    </location>
</feature>
<proteinExistence type="predicted"/>
<feature type="region of interest" description="Disordered" evidence="1">
    <location>
        <begin position="41"/>
        <end position="78"/>
    </location>
</feature>
<dbReference type="STRING" id="1305731.GCA_000934705_01167"/>
<name>A0A0N8KL61_9GAMM</name>
<dbReference type="EMBL" id="LJZQ01000003">
    <property type="protein sequence ID" value="KPQ30042.1"/>
    <property type="molecule type" value="Genomic_DNA"/>
</dbReference>
<evidence type="ECO:0000256" key="1">
    <source>
        <dbReference type="SAM" id="MobiDB-lite"/>
    </source>
</evidence>
<dbReference type="PATRIC" id="fig|1305731.5.peg.2484"/>
<dbReference type="AlphaFoldDB" id="A0A0N8KL61"/>
<feature type="region of interest" description="Disordered" evidence="1">
    <location>
        <begin position="170"/>
        <end position="194"/>
    </location>
</feature>
<gene>
    <name evidence="3" type="ORF">HLUCCX14_02885</name>
</gene>
<evidence type="ECO:0000313" key="3">
    <source>
        <dbReference type="EMBL" id="KPQ30042.1"/>
    </source>
</evidence>
<evidence type="ECO:0000313" key="4">
    <source>
        <dbReference type="Proteomes" id="UP000050416"/>
    </source>
</evidence>
<accession>A0A0N8KL61</accession>
<evidence type="ECO:0008006" key="5">
    <source>
        <dbReference type="Google" id="ProtNLM"/>
    </source>
</evidence>
<reference evidence="3 4" key="1">
    <citation type="submission" date="2015-09" db="EMBL/GenBank/DDBJ databases">
        <title>Identification and resolution of microdiversity through metagenomic sequencing of parallel consortia.</title>
        <authorList>
            <person name="Nelson W.C."/>
            <person name="Romine M.F."/>
            <person name="Lindemann S.R."/>
        </authorList>
    </citation>
    <scope>NUCLEOTIDE SEQUENCE [LARGE SCALE GENOMIC DNA]</scope>
    <source>
        <strain evidence="3">HL-55</strain>
    </source>
</reference>
<organism evidence="3 4">
    <name type="scientific">Marinobacter excellens HL-55</name>
    <dbReference type="NCBI Taxonomy" id="1305731"/>
    <lineage>
        <taxon>Bacteria</taxon>
        <taxon>Pseudomonadati</taxon>
        <taxon>Pseudomonadota</taxon>
        <taxon>Gammaproteobacteria</taxon>
        <taxon>Pseudomonadales</taxon>
        <taxon>Marinobacteraceae</taxon>
        <taxon>Marinobacter</taxon>
    </lineage>
</organism>
<dbReference type="Proteomes" id="UP000050416">
    <property type="component" value="Unassembled WGS sequence"/>
</dbReference>
<feature type="compositionally biased region" description="Basic and acidic residues" evidence="1">
    <location>
        <begin position="41"/>
        <end position="50"/>
    </location>
</feature>
<sequence length="225" mass="25284">MTCWDILGIEPTGDLERIREAYERQMKFASDAEARTLEQAFREAIGDEPLKPQSMQSIDEDPESERYQSAEKGQPTAAVRELDASEVQIAREVVIQIKALMNDDQRQQDVAIWKAILCEPPADQLALRREVGRQLESRIRPMAENGAFPGPVAHFLGDWFEWSSVREASQAAEPRNADPRNYPESDMAPDQDFPEQPPMTNFWPAVIGWIVGIIILATLFGGMGG</sequence>
<keyword evidence="2" id="KW-0812">Transmembrane</keyword>
<dbReference type="OrthoDB" id="5524449at2"/>
<protein>
    <recommendedName>
        <fullName evidence="5">Molecular chaperone DnaJ</fullName>
    </recommendedName>
</protein>
<evidence type="ECO:0000256" key="2">
    <source>
        <dbReference type="SAM" id="Phobius"/>
    </source>
</evidence>
<keyword evidence="2" id="KW-1133">Transmembrane helix</keyword>